<dbReference type="PANTHER" id="PTHR12542">
    <property type="entry name" value="EXOCYST COMPLEX PROTEIN EXO70"/>
    <property type="match status" value="1"/>
</dbReference>
<dbReference type="GO" id="GO:0000145">
    <property type="term" value="C:exocyst"/>
    <property type="evidence" value="ECO:0007669"/>
    <property type="project" value="InterPro"/>
</dbReference>
<keyword evidence="3 5" id="KW-0268">Exocytosis</keyword>
<evidence type="ECO:0000256" key="2">
    <source>
        <dbReference type="ARBA" id="ARBA00022448"/>
    </source>
</evidence>
<dbReference type="GO" id="GO:0005546">
    <property type="term" value="F:phosphatidylinositol-4,5-bisphosphate binding"/>
    <property type="evidence" value="ECO:0007669"/>
    <property type="project" value="InterPro"/>
</dbReference>
<keyword evidence="9" id="KW-1185">Reference proteome</keyword>
<feature type="domain" description="Exocyst complex subunit Exo70 C-terminal" evidence="7">
    <location>
        <begin position="246"/>
        <end position="333"/>
    </location>
</feature>
<evidence type="ECO:0000313" key="8">
    <source>
        <dbReference type="EnsemblMetazoa" id="SMAR004758-PA"/>
    </source>
</evidence>
<dbReference type="GO" id="GO:0015031">
    <property type="term" value="P:protein transport"/>
    <property type="evidence" value="ECO:0007669"/>
    <property type="project" value="UniProtKB-KW"/>
</dbReference>
<feature type="region of interest" description="Disordered" evidence="6">
    <location>
        <begin position="161"/>
        <end position="196"/>
    </location>
</feature>
<keyword evidence="5" id="KW-0653">Protein transport</keyword>
<dbReference type="Gene3D" id="1.20.1280.170">
    <property type="entry name" value="Exocyst complex component Exo70"/>
    <property type="match status" value="1"/>
</dbReference>
<reference evidence="9" key="1">
    <citation type="submission" date="2011-05" db="EMBL/GenBank/DDBJ databases">
        <authorList>
            <person name="Richards S.R."/>
            <person name="Qu J."/>
            <person name="Jiang H."/>
            <person name="Jhangiani S.N."/>
            <person name="Agravi P."/>
            <person name="Goodspeed R."/>
            <person name="Gross S."/>
            <person name="Mandapat C."/>
            <person name="Jackson L."/>
            <person name="Mathew T."/>
            <person name="Pu L."/>
            <person name="Thornton R."/>
            <person name="Saada N."/>
            <person name="Wilczek-Boney K.B."/>
            <person name="Lee S."/>
            <person name="Kovar C."/>
            <person name="Wu Y."/>
            <person name="Scherer S.E."/>
            <person name="Worley K.C."/>
            <person name="Muzny D.M."/>
            <person name="Gibbs R."/>
        </authorList>
    </citation>
    <scope>NUCLEOTIDE SEQUENCE</scope>
    <source>
        <strain evidence="9">Brora</strain>
    </source>
</reference>
<protein>
    <recommendedName>
        <fullName evidence="4 5">Exocyst complex component 7</fullName>
    </recommendedName>
    <alternativeName>
        <fullName evidence="5">Exocyst complex component Exo70</fullName>
    </alternativeName>
</protein>
<evidence type="ECO:0000256" key="3">
    <source>
        <dbReference type="ARBA" id="ARBA00022483"/>
    </source>
</evidence>
<reference evidence="8" key="2">
    <citation type="submission" date="2015-02" db="UniProtKB">
        <authorList>
            <consortium name="EnsemblMetazoa"/>
        </authorList>
    </citation>
    <scope>IDENTIFICATION</scope>
</reference>
<organism evidence="8 9">
    <name type="scientific">Strigamia maritima</name>
    <name type="common">European centipede</name>
    <name type="synonym">Geophilus maritimus</name>
    <dbReference type="NCBI Taxonomy" id="126957"/>
    <lineage>
        <taxon>Eukaryota</taxon>
        <taxon>Metazoa</taxon>
        <taxon>Ecdysozoa</taxon>
        <taxon>Arthropoda</taxon>
        <taxon>Myriapoda</taxon>
        <taxon>Chilopoda</taxon>
        <taxon>Pleurostigmophora</taxon>
        <taxon>Geophilomorpha</taxon>
        <taxon>Linotaeniidae</taxon>
        <taxon>Strigamia</taxon>
    </lineage>
</organism>
<evidence type="ECO:0000256" key="5">
    <source>
        <dbReference type="RuleBase" id="RU365026"/>
    </source>
</evidence>
<dbReference type="PhylomeDB" id="T1IUD6"/>
<sequence length="359" mass="40202">KTLAALDHVISYYNVANDVEHVIKDGPTSGLEVYLESINKIRTSIQYFELNNANSPELHNLLTLFDTAGDTFEKEFRSLLTRYSKPVPAIVIINLVSVDEEMAAFNGKTNVEHLPAKTISELIRISEWLLQNKRDDFMNVYASIRANILLRSLQGLKDHQKSASGSSVSSLPIHSSPALSRSRLKDSTGTKGTKNIPQAIINKASKKIMNFSQSVEQAAGFALGHRKQGSGIDVKDEVIDVDMEYYQMCVSALHKLMQSEMKLMDGIIPAVHRNKVFERIVHPGFDFVVQEGENVASKAKKSVSKHDFIGALGVFPIIKHLITLKPEIEQLLQVLQTIWTFFEWRQVKGKKILRVGNSC</sequence>
<dbReference type="Pfam" id="PF20669">
    <property type="entry name" value="Exo70_N"/>
    <property type="match status" value="1"/>
</dbReference>
<feature type="compositionally biased region" description="Low complexity" evidence="6">
    <location>
        <begin position="164"/>
        <end position="176"/>
    </location>
</feature>
<proteinExistence type="inferred from homology"/>
<dbReference type="InterPro" id="IPR046364">
    <property type="entry name" value="Exo70_C"/>
</dbReference>
<dbReference type="SUPFAM" id="SSF74788">
    <property type="entry name" value="Cullin repeat-like"/>
    <property type="match status" value="1"/>
</dbReference>
<comment type="similarity">
    <text evidence="1 5">Belongs to the EXO70 family.</text>
</comment>
<dbReference type="EnsemblMetazoa" id="SMAR004758-RA">
    <property type="protein sequence ID" value="SMAR004758-PA"/>
    <property type="gene ID" value="SMAR004758"/>
</dbReference>
<accession>T1IUD6</accession>
<dbReference type="InterPro" id="IPR004140">
    <property type="entry name" value="Exo70"/>
</dbReference>
<evidence type="ECO:0000313" key="9">
    <source>
        <dbReference type="Proteomes" id="UP000014500"/>
    </source>
</evidence>
<keyword evidence="2 5" id="KW-0813">Transport</keyword>
<dbReference type="AlphaFoldDB" id="T1IUD6"/>
<dbReference type="GO" id="GO:0006887">
    <property type="term" value="P:exocytosis"/>
    <property type="evidence" value="ECO:0007669"/>
    <property type="project" value="UniProtKB-KW"/>
</dbReference>
<dbReference type="PANTHER" id="PTHR12542:SF41">
    <property type="entry name" value="EXOCYST COMPLEX COMPONENT 7"/>
    <property type="match status" value="1"/>
</dbReference>
<name>T1IUD6_STRMM</name>
<evidence type="ECO:0000256" key="6">
    <source>
        <dbReference type="SAM" id="MobiDB-lite"/>
    </source>
</evidence>
<evidence type="ECO:0000256" key="4">
    <source>
        <dbReference type="ARBA" id="ARBA00026169"/>
    </source>
</evidence>
<dbReference type="Proteomes" id="UP000014500">
    <property type="component" value="Unassembled WGS sequence"/>
</dbReference>
<dbReference type="EMBL" id="JH431528">
    <property type="status" value="NOT_ANNOTATED_CDS"/>
    <property type="molecule type" value="Genomic_DNA"/>
</dbReference>
<dbReference type="InterPro" id="IPR016159">
    <property type="entry name" value="Cullin_repeat-like_dom_sf"/>
</dbReference>
<dbReference type="HOGENOM" id="CLU_772901_0_0_1"/>
<evidence type="ECO:0000256" key="1">
    <source>
        <dbReference type="ARBA" id="ARBA00006756"/>
    </source>
</evidence>
<evidence type="ECO:0000259" key="7">
    <source>
        <dbReference type="Pfam" id="PF03081"/>
    </source>
</evidence>
<dbReference type="STRING" id="126957.T1IUD6"/>
<dbReference type="Pfam" id="PF03081">
    <property type="entry name" value="Exo70_C"/>
    <property type="match status" value="1"/>
</dbReference>
<dbReference type="eggNOG" id="KOG2344">
    <property type="taxonomic scope" value="Eukaryota"/>
</dbReference>
<comment type="function">
    <text evidence="5">Component of the exocyst complex involved in the docking of exocytic vesicles with fusion sites on the plasma membrane.</text>
</comment>